<dbReference type="AlphaFoldDB" id="A0A8S2YG14"/>
<organism evidence="1 2">
    <name type="scientific">Didymodactylos carnosus</name>
    <dbReference type="NCBI Taxonomy" id="1234261"/>
    <lineage>
        <taxon>Eukaryota</taxon>
        <taxon>Metazoa</taxon>
        <taxon>Spiralia</taxon>
        <taxon>Gnathifera</taxon>
        <taxon>Rotifera</taxon>
        <taxon>Eurotatoria</taxon>
        <taxon>Bdelloidea</taxon>
        <taxon>Philodinida</taxon>
        <taxon>Philodinidae</taxon>
        <taxon>Didymodactylos</taxon>
    </lineage>
</organism>
<reference evidence="1" key="1">
    <citation type="submission" date="2021-02" db="EMBL/GenBank/DDBJ databases">
        <authorList>
            <person name="Nowell W R."/>
        </authorList>
    </citation>
    <scope>NUCLEOTIDE SEQUENCE</scope>
</reference>
<dbReference type="Proteomes" id="UP000682733">
    <property type="component" value="Unassembled WGS sequence"/>
</dbReference>
<sequence>MDGGAVEEPVEDFRPIHVAKKPFLVGIKRLPHPRIH</sequence>
<dbReference type="EMBL" id="CAJOBA010111208">
    <property type="protein sequence ID" value="CAF4553887.1"/>
    <property type="molecule type" value="Genomic_DNA"/>
</dbReference>
<protein>
    <submittedName>
        <fullName evidence="1">Uncharacterized protein</fullName>
    </submittedName>
</protein>
<evidence type="ECO:0000313" key="1">
    <source>
        <dbReference type="EMBL" id="CAF4553887.1"/>
    </source>
</evidence>
<name>A0A8S2YG14_9BILA</name>
<feature type="non-terminal residue" evidence="1">
    <location>
        <position position="36"/>
    </location>
</feature>
<accession>A0A8S2YG14</accession>
<evidence type="ECO:0000313" key="2">
    <source>
        <dbReference type="Proteomes" id="UP000682733"/>
    </source>
</evidence>
<gene>
    <name evidence="1" type="ORF">TMI583_LOCUS49731</name>
</gene>
<proteinExistence type="predicted"/>
<comment type="caution">
    <text evidence="1">The sequence shown here is derived from an EMBL/GenBank/DDBJ whole genome shotgun (WGS) entry which is preliminary data.</text>
</comment>